<dbReference type="PROSITE" id="PS00107">
    <property type="entry name" value="PROTEIN_KINASE_ATP"/>
    <property type="match status" value="1"/>
</dbReference>
<keyword evidence="3" id="KW-0597">Phosphoprotein</keyword>
<feature type="region of interest" description="Disordered" evidence="16">
    <location>
        <begin position="1525"/>
        <end position="1576"/>
    </location>
</feature>
<evidence type="ECO:0000256" key="10">
    <source>
        <dbReference type="ARBA" id="ARBA00023136"/>
    </source>
</evidence>
<dbReference type="SUPFAM" id="SSF52058">
    <property type="entry name" value="L domain-like"/>
    <property type="match status" value="2"/>
</dbReference>
<dbReference type="InterPro" id="IPR006211">
    <property type="entry name" value="Furin-like_Cys-rich_dom"/>
</dbReference>
<evidence type="ECO:0000313" key="19">
    <source>
        <dbReference type="Proteomes" id="UP001652741"/>
    </source>
</evidence>
<evidence type="ECO:0000259" key="18">
    <source>
        <dbReference type="PROSITE" id="PS50011"/>
    </source>
</evidence>
<dbReference type="InterPro" id="IPR050122">
    <property type="entry name" value="RTK"/>
</dbReference>
<dbReference type="GeneID" id="106565537"/>
<dbReference type="KEGG" id="sasa:106565537"/>
<dbReference type="GO" id="GO:0038131">
    <property type="term" value="F:neuregulin receptor activity"/>
    <property type="evidence" value="ECO:0007669"/>
    <property type="project" value="TreeGrafter"/>
</dbReference>
<keyword evidence="9 17" id="KW-1133">Transmembrane helix</keyword>
<dbReference type="Pfam" id="PF24626">
    <property type="entry name" value="SH3_Tf2-1"/>
    <property type="match status" value="1"/>
</dbReference>
<reference evidence="20" key="1">
    <citation type="submission" date="2025-08" db="UniProtKB">
        <authorList>
            <consortium name="RefSeq"/>
        </authorList>
    </citation>
    <scope>IDENTIFICATION</scope>
</reference>
<evidence type="ECO:0000256" key="9">
    <source>
        <dbReference type="ARBA" id="ARBA00022989"/>
    </source>
</evidence>
<dbReference type="InterPro" id="IPR032778">
    <property type="entry name" value="GF_recep_IV"/>
</dbReference>
<dbReference type="InterPro" id="IPR000719">
    <property type="entry name" value="Prot_kinase_dom"/>
</dbReference>
<feature type="region of interest" description="Disordered" evidence="16">
    <location>
        <begin position="248"/>
        <end position="267"/>
    </location>
</feature>
<dbReference type="SMART" id="SM00261">
    <property type="entry name" value="FU"/>
    <property type="match status" value="5"/>
</dbReference>
<keyword evidence="19" id="KW-1185">Reference proteome</keyword>
<gene>
    <name evidence="20" type="primary">LOC106565537</name>
</gene>
<feature type="compositionally biased region" description="Pro residues" evidence="16">
    <location>
        <begin position="258"/>
        <end position="267"/>
    </location>
</feature>
<dbReference type="InterPro" id="IPR044912">
    <property type="entry name" value="Egfr_JX_dom"/>
</dbReference>
<evidence type="ECO:0000256" key="14">
    <source>
        <dbReference type="ARBA" id="ARBA00051243"/>
    </source>
</evidence>
<comment type="subcellular location">
    <subcellularLocation>
        <location evidence="1">Membrane</location>
        <topology evidence="1">Single-pass type I membrane protein</topology>
    </subcellularLocation>
</comment>
<evidence type="ECO:0000256" key="2">
    <source>
        <dbReference type="ARBA" id="ARBA00011902"/>
    </source>
</evidence>
<dbReference type="PROSITE" id="PS50011">
    <property type="entry name" value="PROTEIN_KINASE_DOM"/>
    <property type="match status" value="1"/>
</dbReference>
<dbReference type="InterPro" id="IPR017441">
    <property type="entry name" value="Protein_kinase_ATP_BS"/>
</dbReference>
<dbReference type="InterPro" id="IPR011009">
    <property type="entry name" value="Kinase-like_dom_sf"/>
</dbReference>
<keyword evidence="13" id="KW-0325">Glycoprotein</keyword>
<evidence type="ECO:0000256" key="3">
    <source>
        <dbReference type="ARBA" id="ARBA00022553"/>
    </source>
</evidence>
<dbReference type="Gene3D" id="2.10.220.10">
    <property type="entry name" value="Hormone Receptor, Insulin-like Growth Factor Receptor 1, Chain A, domain 2"/>
    <property type="match status" value="3"/>
</dbReference>
<dbReference type="EC" id="2.7.10.1" evidence="2"/>
<keyword evidence="10 17" id="KW-0472">Membrane</keyword>
<dbReference type="Pfam" id="PF14843">
    <property type="entry name" value="GF_recep_IV"/>
    <property type="match status" value="1"/>
</dbReference>
<dbReference type="PRINTS" id="PR00109">
    <property type="entry name" value="TYRKINASE"/>
</dbReference>
<dbReference type="PANTHER" id="PTHR24416:SF88">
    <property type="entry name" value="RECEPTOR TYROSINE-PROTEIN KINASE ERBB-3"/>
    <property type="match status" value="1"/>
</dbReference>
<feature type="region of interest" description="Disordered" evidence="16">
    <location>
        <begin position="1612"/>
        <end position="1645"/>
    </location>
</feature>
<feature type="binding site" evidence="15">
    <location>
        <position position="1065"/>
    </location>
    <ligand>
        <name>ATP</name>
        <dbReference type="ChEBI" id="CHEBI:30616"/>
    </ligand>
</feature>
<comment type="catalytic activity">
    <reaction evidence="14">
        <text>L-tyrosyl-[protein] + ATP = O-phospho-L-tyrosyl-[protein] + ADP + H(+)</text>
        <dbReference type="Rhea" id="RHEA:10596"/>
        <dbReference type="Rhea" id="RHEA-COMP:10136"/>
        <dbReference type="Rhea" id="RHEA-COMP:20101"/>
        <dbReference type="ChEBI" id="CHEBI:15378"/>
        <dbReference type="ChEBI" id="CHEBI:30616"/>
        <dbReference type="ChEBI" id="CHEBI:46858"/>
        <dbReference type="ChEBI" id="CHEBI:61978"/>
        <dbReference type="ChEBI" id="CHEBI:456216"/>
        <dbReference type="EC" id="2.7.10.1"/>
    </reaction>
</comment>
<evidence type="ECO:0000256" key="7">
    <source>
        <dbReference type="ARBA" id="ARBA00022777"/>
    </source>
</evidence>
<evidence type="ECO:0000256" key="1">
    <source>
        <dbReference type="ARBA" id="ARBA00004479"/>
    </source>
</evidence>
<evidence type="ECO:0000256" key="17">
    <source>
        <dbReference type="SAM" id="Phobius"/>
    </source>
</evidence>
<evidence type="ECO:0000256" key="13">
    <source>
        <dbReference type="ARBA" id="ARBA00023180"/>
    </source>
</evidence>
<evidence type="ECO:0000313" key="20">
    <source>
        <dbReference type="RefSeq" id="XP_013988254.2"/>
    </source>
</evidence>
<dbReference type="Pfam" id="PF00757">
    <property type="entry name" value="Furin-like"/>
    <property type="match status" value="1"/>
</dbReference>
<evidence type="ECO:0000256" key="12">
    <source>
        <dbReference type="ARBA" id="ARBA00023170"/>
    </source>
</evidence>
<proteinExistence type="predicted"/>
<evidence type="ECO:0000256" key="4">
    <source>
        <dbReference type="ARBA" id="ARBA00022679"/>
    </source>
</evidence>
<dbReference type="SUPFAM" id="SSF57184">
    <property type="entry name" value="Growth factor receptor domain"/>
    <property type="match status" value="2"/>
</dbReference>
<dbReference type="Gene3D" id="6.10.250.2930">
    <property type="match status" value="1"/>
</dbReference>
<dbReference type="GO" id="GO:0022008">
    <property type="term" value="P:neurogenesis"/>
    <property type="evidence" value="ECO:0007669"/>
    <property type="project" value="TreeGrafter"/>
</dbReference>
<dbReference type="InterPro" id="IPR001245">
    <property type="entry name" value="Ser-Thr/Tyr_kinase_cat_dom"/>
</dbReference>
<evidence type="ECO:0000256" key="5">
    <source>
        <dbReference type="ARBA" id="ARBA00022692"/>
    </source>
</evidence>
<dbReference type="InterPro" id="IPR006212">
    <property type="entry name" value="Furin_repeat"/>
</dbReference>
<dbReference type="Pfam" id="PF01030">
    <property type="entry name" value="Recep_L_domain"/>
    <property type="match status" value="2"/>
</dbReference>
<feature type="compositionally biased region" description="Polar residues" evidence="16">
    <location>
        <begin position="1561"/>
        <end position="1573"/>
    </location>
</feature>
<dbReference type="CDD" id="cd12095">
    <property type="entry name" value="TM_ErbB3"/>
    <property type="match status" value="1"/>
</dbReference>
<evidence type="ECO:0000256" key="6">
    <source>
        <dbReference type="ARBA" id="ARBA00022741"/>
    </source>
</evidence>
<dbReference type="GO" id="GO:0038132">
    <property type="term" value="F:neuregulin binding"/>
    <property type="evidence" value="ECO:0007669"/>
    <property type="project" value="TreeGrafter"/>
</dbReference>
<dbReference type="GO" id="GO:0008284">
    <property type="term" value="P:positive regulation of cell population proliferation"/>
    <property type="evidence" value="ECO:0007669"/>
    <property type="project" value="TreeGrafter"/>
</dbReference>
<organism evidence="19 20">
    <name type="scientific">Salmo salar</name>
    <name type="common">Atlantic salmon</name>
    <dbReference type="NCBI Taxonomy" id="8030"/>
    <lineage>
        <taxon>Eukaryota</taxon>
        <taxon>Metazoa</taxon>
        <taxon>Chordata</taxon>
        <taxon>Craniata</taxon>
        <taxon>Vertebrata</taxon>
        <taxon>Euteleostomi</taxon>
        <taxon>Actinopterygii</taxon>
        <taxon>Neopterygii</taxon>
        <taxon>Teleostei</taxon>
        <taxon>Protacanthopterygii</taxon>
        <taxon>Salmoniformes</taxon>
        <taxon>Salmonidae</taxon>
        <taxon>Salmoninae</taxon>
        <taxon>Salmo</taxon>
    </lineage>
</organism>
<name>A0A1S3LCP0_SALSA</name>
<dbReference type="RefSeq" id="XP_013988254.2">
    <property type="nucleotide sequence ID" value="XM_014132779.2"/>
</dbReference>
<accession>A0A1S3LCP0</accession>
<dbReference type="GO" id="GO:0043066">
    <property type="term" value="P:negative regulation of apoptotic process"/>
    <property type="evidence" value="ECO:0007669"/>
    <property type="project" value="TreeGrafter"/>
</dbReference>
<feature type="region of interest" description="Disordered" evidence="16">
    <location>
        <begin position="1390"/>
        <end position="1506"/>
    </location>
</feature>
<evidence type="ECO:0000256" key="8">
    <source>
        <dbReference type="ARBA" id="ARBA00022840"/>
    </source>
</evidence>
<sequence length="1765" mass="195854">MGPFLEVHLSSRFPPDPGFHPITFHPTTVAACTVPNLWTSCQHGLRSWSSVSVTILEGVLHPHWVVGQPVLRVSSSVQRPVGACQTGPGDDTSVTRLGQSHHLEPATRVGGTSYPARPLGSRLSSVPWVTSLRSSQSKRKRSVCPQPRCSSVAVGIPGREPGPLFLRPPPGVGDRRTTTGPRLPVFVLGRGYSSPLGICPSEWNPVNFPPRFIGPFPISKILSPTAFRLLLPHTLRIHPTFHVSKIKPLSHSPMSPVSRPPPPSPPSHRWPYGIQGEMPPECSTSGSGFQYLGDWEGNGPKKRCWVPAKDILDLALITDFYRQHPGQPGMRPGRTPGGAPRVICSGTQNALSVTGSSQTQYTLMKDMYSGCEIVMGNLEITMMEHWRDFTFLQSIREVTGYILIAINQFSRLPLDQLRIIRGTTLFEERFALAVLVNYQKDGQHGLEELGLTHLTEILEGGVQIVQNKFLSYTPQVNWLDIVKDGASEVIINENGPEQPCDEACAGPCWGSRNDTCQILTKTVCAPQCNGRCFGRSPSECCHMECAGGCTGPLDTDCFACRNFNNSGSCVPQCPQTLIYNKHTFKLEPNPSAKYQYGSICVAQCPTNFVVDGSSCVSSCPSYKTEVEKKGVKRCEPCGGLCPKACQGTGTASRQTVDSQNIDSFINCTKIQGSLHFLVTGIKGDPYNNIAALDPEKLKIFRTVREITDILSIQSWPETLTDLSVFSNLTTIQGRTLYRGRSKRGYSLLVMRIPSLTSLGLRSLRRINDGGVYITGNKKLCYHHTVNWTRLFSSSSRPQRRQKNIDVKENRLQSQCVEEGHMCDPLCSLEGCWGPGPDQCQSCKDYSRGGTCVHQCRFLTGEGREFAGPKGECMPCHSECEVQEGRLTCTGPGANKCVVCASLRDGPHCVSSCPEGVMGEKGLIFKYPNQQRRCEPCHLNCTQGCSGPGIGDCLDSSRLTTSQPIIGIVLGVLAVVIVGISIFVMSVLYRRGLAIRRKRAMRRYLASGESLEPLDPGEKGVKVHARILKVRELRKIKLLGTGVFGSIHKGIWIPEGDSVKIPVAIKTIHDRTGRQTFHEITDHMLAMGSLDHQYIVRLLGICPGASLQLVTQLSTQGSLLEHIRHYRDSLDPQRLLNWCVQIAKGMYYLEEHRMVHRNLAARNVLLKSDYMVQISDYGIADLLYPDDKKYFYNEVKTPIKWMALESILFRRYTHQSDVWSYGVTVWEMMSYGAEPYSTMRPQEVPDLLEKGERLSQPHICTIDVYMVMVKCWMIDENVRPTFKELANEFTRMARDPPRYLVIKGDCSPSDSPSDESHHRVTELDHMEAGLEDQDEERLGDGMATPPLYLSQARSFSRLSRMESHRGVHSSQAGYLPMTPGLDNSQMVWPPASRSRLNSARTVSESSEGRGTLVELEMSEDLAGSLQRKRHREDSAYMSQRDSMSGVLSETPSPDTEGEEDQNGYVLPGLGDSPERDTLLSSSRVTLPHGRTSKVPSYPSGPSEDNDSACEEYEYMNKQAFMMTLSPRQQPGHSKDGQWLKMNKRQRSSLPSLDTEYTECTGHRTSAGENRGGQTKNEELQDYEFPALNSDSDKIEESGSGDVEYEYMDIRSVGPEASERPDDPPTRVVPHPGATPKQRMRGERKVEEVDNEYVEEDDYHYTNRQPKLRQALRSREGLRMQRGGEGEVDEYEDMDSLAAPGAGDPVEYENLQGEGEGVVRAIGGQRTGMGAFVKVRAGVGVGEPGGDCSFDNPDYWQSRLFLKPVST</sequence>
<dbReference type="InterPro" id="IPR016197">
    <property type="entry name" value="Chromo-like_dom_sf"/>
</dbReference>
<dbReference type="Pfam" id="PF07714">
    <property type="entry name" value="PK_Tyr_Ser-Thr"/>
    <property type="match status" value="1"/>
</dbReference>
<keyword evidence="5 17" id="KW-0812">Transmembrane</keyword>
<dbReference type="SUPFAM" id="SSF56112">
    <property type="entry name" value="Protein kinase-like (PK-like)"/>
    <property type="match status" value="1"/>
</dbReference>
<feature type="transmembrane region" description="Helical" evidence="17">
    <location>
        <begin position="964"/>
        <end position="988"/>
    </location>
</feature>
<keyword evidence="11" id="KW-0829">Tyrosine-protein kinase</keyword>
<dbReference type="GO" id="GO:0043235">
    <property type="term" value="C:receptor complex"/>
    <property type="evidence" value="ECO:0007669"/>
    <property type="project" value="TreeGrafter"/>
</dbReference>
<protein>
    <recommendedName>
        <fullName evidence="2">receptor protein-tyrosine kinase</fullName>
        <ecNumber evidence="2">2.7.10.1</ecNumber>
    </recommendedName>
</protein>
<dbReference type="InterPro" id="IPR000494">
    <property type="entry name" value="Rcpt_L-dom"/>
</dbReference>
<evidence type="ECO:0000256" key="16">
    <source>
        <dbReference type="SAM" id="MobiDB-lite"/>
    </source>
</evidence>
<dbReference type="GO" id="GO:0004714">
    <property type="term" value="F:transmembrane receptor protein tyrosine kinase activity"/>
    <property type="evidence" value="ECO:0007669"/>
    <property type="project" value="UniProtKB-EC"/>
</dbReference>
<keyword evidence="12 20" id="KW-0675">Receptor</keyword>
<evidence type="ECO:0000256" key="11">
    <source>
        <dbReference type="ARBA" id="ARBA00023137"/>
    </source>
</evidence>
<dbReference type="GO" id="GO:0007169">
    <property type="term" value="P:cell surface receptor protein tyrosine kinase signaling pathway"/>
    <property type="evidence" value="ECO:0007669"/>
    <property type="project" value="TreeGrafter"/>
</dbReference>
<dbReference type="InterPro" id="IPR009030">
    <property type="entry name" value="Growth_fac_rcpt_cys_sf"/>
</dbReference>
<dbReference type="GO" id="GO:0005524">
    <property type="term" value="F:ATP binding"/>
    <property type="evidence" value="ECO:0007669"/>
    <property type="project" value="UniProtKB-UniRule"/>
</dbReference>
<dbReference type="InterPro" id="IPR036941">
    <property type="entry name" value="Rcpt_L-dom_sf"/>
</dbReference>
<dbReference type="Gene3D" id="1.10.510.10">
    <property type="entry name" value="Transferase(Phosphotransferase) domain 1"/>
    <property type="match status" value="1"/>
</dbReference>
<keyword evidence="7 20" id="KW-0418">Kinase</keyword>
<dbReference type="GO" id="GO:0009925">
    <property type="term" value="C:basal plasma membrane"/>
    <property type="evidence" value="ECO:0007669"/>
    <property type="project" value="TreeGrafter"/>
</dbReference>
<keyword evidence="4" id="KW-0808">Transferase</keyword>
<feature type="compositionally biased region" description="Polar residues" evidence="16">
    <location>
        <begin position="1393"/>
        <end position="1404"/>
    </location>
</feature>
<feature type="compositionally biased region" description="Polar residues" evidence="16">
    <location>
        <begin position="1435"/>
        <end position="1452"/>
    </location>
</feature>
<dbReference type="Gene3D" id="3.80.20.20">
    <property type="entry name" value="Receptor L-domain"/>
    <property type="match status" value="2"/>
</dbReference>
<dbReference type="PANTHER" id="PTHR24416">
    <property type="entry name" value="TYROSINE-PROTEIN KINASE RECEPTOR"/>
    <property type="match status" value="1"/>
</dbReference>
<feature type="domain" description="Protein kinase" evidence="18">
    <location>
        <begin position="1032"/>
        <end position="1289"/>
    </location>
</feature>
<dbReference type="SUPFAM" id="SSF54160">
    <property type="entry name" value="Chromo domain-like"/>
    <property type="match status" value="1"/>
</dbReference>
<evidence type="ECO:0000256" key="15">
    <source>
        <dbReference type="PROSITE-ProRule" id="PRU10141"/>
    </source>
</evidence>
<keyword evidence="6 15" id="KW-0547">Nucleotide-binding</keyword>
<keyword evidence="8 15" id="KW-0067">ATP-binding</keyword>
<dbReference type="CDD" id="cd00064">
    <property type="entry name" value="FU"/>
    <property type="match status" value="3"/>
</dbReference>
<dbReference type="Proteomes" id="UP001652741">
    <property type="component" value="Chromosome ssa12"/>
</dbReference>
<dbReference type="Gene3D" id="3.30.200.20">
    <property type="entry name" value="Phosphorylase Kinase, domain 1"/>
    <property type="match status" value="1"/>
</dbReference>
<dbReference type="InterPro" id="IPR056924">
    <property type="entry name" value="SH3_Tf2-1"/>
</dbReference>